<dbReference type="AlphaFoldDB" id="A0A8T2SPV4"/>
<evidence type="ECO:0000313" key="1">
    <source>
        <dbReference type="EMBL" id="KAH7365242.1"/>
    </source>
</evidence>
<sequence>MMLTTSRLRKAALQSYAKQLFNKFTMLQSQTTKQQSAILQKLFNKPP</sequence>
<keyword evidence="2" id="KW-1185">Reference proteome</keyword>
<accession>A0A8T2SPV4</accession>
<protein>
    <submittedName>
        <fullName evidence="1">Uncharacterized protein</fullName>
    </submittedName>
</protein>
<reference evidence="1" key="1">
    <citation type="submission" date="2021-08" db="EMBL/GenBank/DDBJ databases">
        <title>WGS assembly of Ceratopteris richardii.</title>
        <authorList>
            <person name="Marchant D.B."/>
            <person name="Chen G."/>
            <person name="Jenkins J."/>
            <person name="Shu S."/>
            <person name="Leebens-Mack J."/>
            <person name="Grimwood J."/>
            <person name="Schmutz J."/>
            <person name="Soltis P."/>
            <person name="Soltis D."/>
            <person name="Chen Z.-H."/>
        </authorList>
    </citation>
    <scope>NUCLEOTIDE SEQUENCE</scope>
    <source>
        <strain evidence="1">Whitten #5841</strain>
        <tissue evidence="1">Leaf</tissue>
    </source>
</reference>
<gene>
    <name evidence="1" type="ORF">KP509_18G016600</name>
</gene>
<comment type="caution">
    <text evidence="1">The sequence shown here is derived from an EMBL/GenBank/DDBJ whole genome shotgun (WGS) entry which is preliminary data.</text>
</comment>
<proteinExistence type="predicted"/>
<name>A0A8T2SPV4_CERRI</name>
<dbReference type="Proteomes" id="UP000825935">
    <property type="component" value="Chromosome 18"/>
</dbReference>
<organism evidence="1 2">
    <name type="scientific">Ceratopteris richardii</name>
    <name type="common">Triangle waterfern</name>
    <dbReference type="NCBI Taxonomy" id="49495"/>
    <lineage>
        <taxon>Eukaryota</taxon>
        <taxon>Viridiplantae</taxon>
        <taxon>Streptophyta</taxon>
        <taxon>Embryophyta</taxon>
        <taxon>Tracheophyta</taxon>
        <taxon>Polypodiopsida</taxon>
        <taxon>Polypodiidae</taxon>
        <taxon>Polypodiales</taxon>
        <taxon>Pteridineae</taxon>
        <taxon>Pteridaceae</taxon>
        <taxon>Parkerioideae</taxon>
        <taxon>Ceratopteris</taxon>
    </lineage>
</organism>
<dbReference type="EMBL" id="CM035423">
    <property type="protein sequence ID" value="KAH7365242.1"/>
    <property type="molecule type" value="Genomic_DNA"/>
</dbReference>
<evidence type="ECO:0000313" key="2">
    <source>
        <dbReference type="Proteomes" id="UP000825935"/>
    </source>
</evidence>